<dbReference type="SUPFAM" id="SSF55920">
    <property type="entry name" value="Creatinase/aminopeptidase"/>
    <property type="match status" value="1"/>
</dbReference>
<dbReference type="PANTHER" id="PTHR43763">
    <property type="entry name" value="XAA-PRO AMINOPEPTIDASE 1"/>
    <property type="match status" value="1"/>
</dbReference>
<dbReference type="Proteomes" id="UP001214638">
    <property type="component" value="Unassembled WGS sequence"/>
</dbReference>
<dbReference type="InterPro" id="IPR050422">
    <property type="entry name" value="X-Pro_aminopeptidase_P"/>
</dbReference>
<reference evidence="9" key="1">
    <citation type="journal article" date="2023" name="Nat. Microbiol.">
        <title>Babesia duncani multi-omics identifies virulence factors and drug targets.</title>
        <authorList>
            <person name="Singh P."/>
            <person name="Lonardi S."/>
            <person name="Liang Q."/>
            <person name="Vydyam P."/>
            <person name="Khabirova E."/>
            <person name="Fang T."/>
            <person name="Gihaz S."/>
            <person name="Thekkiniath J."/>
            <person name="Munshi M."/>
            <person name="Abel S."/>
            <person name="Ciampossin L."/>
            <person name="Batugedara G."/>
            <person name="Gupta M."/>
            <person name="Lu X.M."/>
            <person name="Lenz T."/>
            <person name="Chakravarty S."/>
            <person name="Cornillot E."/>
            <person name="Hu Y."/>
            <person name="Ma W."/>
            <person name="Gonzalez L.M."/>
            <person name="Sanchez S."/>
            <person name="Estrada K."/>
            <person name="Sanchez-Flores A."/>
            <person name="Montero E."/>
            <person name="Harb O.S."/>
            <person name="Le Roch K.G."/>
            <person name="Mamoun C.B."/>
        </authorList>
    </citation>
    <scope>NUCLEOTIDE SEQUENCE</scope>
    <source>
        <strain evidence="9">WA1</strain>
    </source>
</reference>
<dbReference type="GO" id="GO:0046872">
    <property type="term" value="F:metal ion binding"/>
    <property type="evidence" value="ECO:0007669"/>
    <property type="project" value="UniProtKB-KW"/>
</dbReference>
<dbReference type="EMBL" id="JALLKP010000002">
    <property type="protein sequence ID" value="KAK2196421.1"/>
    <property type="molecule type" value="Genomic_DNA"/>
</dbReference>
<dbReference type="PROSITE" id="PS00491">
    <property type="entry name" value="PROLINE_PEPTIDASE"/>
    <property type="match status" value="1"/>
</dbReference>
<dbReference type="InterPro" id="IPR033740">
    <property type="entry name" value="Pept_M24B"/>
</dbReference>
<evidence type="ECO:0000313" key="10">
    <source>
        <dbReference type="Proteomes" id="UP001214638"/>
    </source>
</evidence>
<dbReference type="AlphaFoldDB" id="A0AAD9UNZ4"/>
<evidence type="ECO:0000256" key="3">
    <source>
        <dbReference type="ARBA" id="ARBA00022723"/>
    </source>
</evidence>
<feature type="domain" description="Peptidase M24" evidence="7">
    <location>
        <begin position="11"/>
        <end position="201"/>
    </location>
</feature>
<dbReference type="PANTHER" id="PTHR43763:SF6">
    <property type="entry name" value="XAA-PRO AMINOPEPTIDASE 1"/>
    <property type="match status" value="1"/>
</dbReference>
<dbReference type="FunFam" id="3.90.230.10:FF:000007">
    <property type="entry name" value="Xaa-Pro aminopeptidase P"/>
    <property type="match status" value="1"/>
</dbReference>
<comment type="cofactor">
    <cofactor evidence="1">
        <name>Mn(2+)</name>
        <dbReference type="ChEBI" id="CHEBI:29035"/>
    </cofactor>
</comment>
<dbReference type="GO" id="GO:0005737">
    <property type="term" value="C:cytoplasm"/>
    <property type="evidence" value="ECO:0007669"/>
    <property type="project" value="UniProtKB-ARBA"/>
</dbReference>
<evidence type="ECO:0000256" key="2">
    <source>
        <dbReference type="ARBA" id="ARBA00008766"/>
    </source>
</evidence>
<dbReference type="KEGG" id="bdw:94335965"/>
<evidence type="ECO:0000259" key="7">
    <source>
        <dbReference type="Pfam" id="PF00557"/>
    </source>
</evidence>
<evidence type="ECO:0000256" key="6">
    <source>
        <dbReference type="RuleBase" id="RU000590"/>
    </source>
</evidence>
<evidence type="ECO:0000256" key="5">
    <source>
        <dbReference type="ARBA" id="ARBA00023211"/>
    </source>
</evidence>
<dbReference type="InterPro" id="IPR036005">
    <property type="entry name" value="Creatinase/aminopeptidase-like"/>
</dbReference>
<dbReference type="RefSeq" id="XP_067803263.1">
    <property type="nucleotide sequence ID" value="XM_067946699.1"/>
</dbReference>
<dbReference type="InterPro" id="IPR032416">
    <property type="entry name" value="Peptidase_M24_C"/>
</dbReference>
<gene>
    <name evidence="9" type="ORF">BdWA1_001667</name>
</gene>
<evidence type="ECO:0000256" key="1">
    <source>
        <dbReference type="ARBA" id="ARBA00001936"/>
    </source>
</evidence>
<proteinExistence type="inferred from homology"/>
<keyword evidence="3 6" id="KW-0479">Metal-binding</keyword>
<dbReference type="Pfam" id="PF16188">
    <property type="entry name" value="Peptidase_M24_C"/>
    <property type="match status" value="1"/>
</dbReference>
<dbReference type="InterPro" id="IPR000994">
    <property type="entry name" value="Pept_M24"/>
</dbReference>
<keyword evidence="4" id="KW-0378">Hydrolase</keyword>
<accession>A0AAD9UNZ4</accession>
<dbReference type="GO" id="GO:0070006">
    <property type="term" value="F:metalloaminopeptidase activity"/>
    <property type="evidence" value="ECO:0007669"/>
    <property type="project" value="InterPro"/>
</dbReference>
<feature type="domain" description="Peptidase M24 C-terminal" evidence="8">
    <location>
        <begin position="212"/>
        <end position="265"/>
    </location>
</feature>
<evidence type="ECO:0000313" key="9">
    <source>
        <dbReference type="EMBL" id="KAK2196421.1"/>
    </source>
</evidence>
<keyword evidence="10" id="KW-1185">Reference proteome</keyword>
<dbReference type="Gene3D" id="3.90.230.10">
    <property type="entry name" value="Creatinase/methionine aminopeptidase superfamily"/>
    <property type="match status" value="1"/>
</dbReference>
<evidence type="ECO:0000256" key="4">
    <source>
        <dbReference type="ARBA" id="ARBA00022801"/>
    </source>
</evidence>
<comment type="caution">
    <text evidence="9">The sequence shown here is derived from an EMBL/GenBank/DDBJ whole genome shotgun (WGS) entry which is preliminary data.</text>
</comment>
<organism evidence="9 10">
    <name type="scientific">Babesia duncani</name>
    <dbReference type="NCBI Taxonomy" id="323732"/>
    <lineage>
        <taxon>Eukaryota</taxon>
        <taxon>Sar</taxon>
        <taxon>Alveolata</taxon>
        <taxon>Apicomplexa</taxon>
        <taxon>Aconoidasida</taxon>
        <taxon>Piroplasmida</taxon>
        <taxon>Babesiidae</taxon>
        <taxon>Babesia</taxon>
    </lineage>
</organism>
<dbReference type="InterPro" id="IPR001131">
    <property type="entry name" value="Peptidase_M24B_aminopep-P_CS"/>
</dbReference>
<dbReference type="Pfam" id="PF00557">
    <property type="entry name" value="Peptidase_M24"/>
    <property type="match status" value="1"/>
</dbReference>
<evidence type="ECO:0000259" key="8">
    <source>
        <dbReference type="Pfam" id="PF16188"/>
    </source>
</evidence>
<dbReference type="GeneID" id="94335965"/>
<comment type="similarity">
    <text evidence="2 6">Belongs to the peptidase M24B family.</text>
</comment>
<dbReference type="CDD" id="cd01085">
    <property type="entry name" value="APP"/>
    <property type="match status" value="1"/>
</dbReference>
<name>A0AAD9UNZ4_9APIC</name>
<sequence length="278" mass="31067">MKQDGSLYTRSEMDLGDLCLQLRSEEPEYVGPSFMPISSIGPNGAIIHYRATAENASQIQPQMYLLDSGGQYYGGTTDVTRTVHFGVPSPEEKEMYTLVLKGHLALRHAVFPQGTPGQCLDALARQYLWQRGRNYNHGTGHGVGLFLNVHEGPNGISGIRLGNNTQGHVVALEAGMTVSNEPGYYKANEFGIRIENVIQVTRASLKVEEFKEYLTFQDLTLVPYCKDLIDVTLLSKTEIQWINEYHALIAETLLPLMDSEKQQYIEAIEYIRIAAQPL</sequence>
<keyword evidence="5" id="KW-0464">Manganese</keyword>
<protein>
    <submittedName>
        <fullName evidence="9">Bifunctional Peptidase M24</fullName>
    </submittedName>
</protein>